<name>A0A1I3E382_9FLAO</name>
<dbReference type="InterPro" id="IPR011066">
    <property type="entry name" value="MscS_channel_C_sf"/>
</dbReference>
<evidence type="ECO:0000259" key="8">
    <source>
        <dbReference type="Pfam" id="PF00924"/>
    </source>
</evidence>
<keyword evidence="5 7" id="KW-1133">Transmembrane helix</keyword>
<dbReference type="InterPro" id="IPR011014">
    <property type="entry name" value="MscS_channel_TM-2"/>
</dbReference>
<feature type="domain" description="Mechanosensitive ion channel MscS" evidence="8">
    <location>
        <begin position="114"/>
        <end position="181"/>
    </location>
</feature>
<organism evidence="10 11">
    <name type="scientific">Halpernia frigidisoli</name>
    <dbReference type="NCBI Taxonomy" id="1125876"/>
    <lineage>
        <taxon>Bacteria</taxon>
        <taxon>Pseudomonadati</taxon>
        <taxon>Bacteroidota</taxon>
        <taxon>Flavobacteriia</taxon>
        <taxon>Flavobacteriales</taxon>
        <taxon>Weeksellaceae</taxon>
        <taxon>Chryseobacterium group</taxon>
        <taxon>Halpernia</taxon>
    </lineage>
</organism>
<dbReference type="InterPro" id="IPR006685">
    <property type="entry name" value="MscS_channel_2nd"/>
</dbReference>
<dbReference type="GO" id="GO:0005886">
    <property type="term" value="C:plasma membrane"/>
    <property type="evidence" value="ECO:0007669"/>
    <property type="project" value="UniProtKB-SubCell"/>
</dbReference>
<evidence type="ECO:0000256" key="5">
    <source>
        <dbReference type="ARBA" id="ARBA00022989"/>
    </source>
</evidence>
<comment type="subcellular location">
    <subcellularLocation>
        <location evidence="1">Cell membrane</location>
        <topology evidence="1">Multi-pass membrane protein</topology>
    </subcellularLocation>
</comment>
<dbReference type="STRING" id="1125876.SAMN05443292_0855"/>
<dbReference type="InterPro" id="IPR010920">
    <property type="entry name" value="LSM_dom_sf"/>
</dbReference>
<accession>A0A1I3E382</accession>
<feature type="transmembrane region" description="Helical" evidence="7">
    <location>
        <begin position="63"/>
        <end position="87"/>
    </location>
</feature>
<dbReference type="SUPFAM" id="SSF82689">
    <property type="entry name" value="Mechanosensitive channel protein MscS (YggB), C-terminal domain"/>
    <property type="match status" value="1"/>
</dbReference>
<dbReference type="EMBL" id="FOQT01000001">
    <property type="protein sequence ID" value="SFH93492.1"/>
    <property type="molecule type" value="Genomic_DNA"/>
</dbReference>
<dbReference type="SUPFAM" id="SSF50182">
    <property type="entry name" value="Sm-like ribonucleoproteins"/>
    <property type="match status" value="1"/>
</dbReference>
<gene>
    <name evidence="10" type="ORF">SAMN05443292_0855</name>
</gene>
<sequence length="300" mass="33779">MQKNALSFTQGLQESLVEYWNTFVLSLPGIFVGILILSAFFLIASYLSKLIKSRFLNKNHDPLFVTFLSKTIKFLLIIFGVILAMQAVGLSGIAKGLLAGAGISAFIFGFAFKDIAENFLGGMILAFNRPFSLDDTIMIREFSGHVKALNFRTTHIKTFDEKDVFIPNSVVIKEPLTNFTRDGQIRMDFIVGIDYEDDITKAIETIEKAIEPIEDLKKNKKPFAVVEELATSTVNIRVYFWTDTLDYKKGVLQIKSEVMTKVKEILVSEGFSLPSDIQELKIYGKQPLPINILNLNNDKN</sequence>
<reference evidence="10 11" key="1">
    <citation type="submission" date="2016-10" db="EMBL/GenBank/DDBJ databases">
        <authorList>
            <person name="de Groot N.N."/>
        </authorList>
    </citation>
    <scope>NUCLEOTIDE SEQUENCE [LARGE SCALE GENOMIC DNA]</scope>
    <source>
        <strain evidence="10 11">DSM 26000</strain>
    </source>
</reference>
<evidence type="ECO:0000256" key="7">
    <source>
        <dbReference type="SAM" id="Phobius"/>
    </source>
</evidence>
<evidence type="ECO:0000259" key="9">
    <source>
        <dbReference type="Pfam" id="PF21082"/>
    </source>
</evidence>
<dbReference type="PANTHER" id="PTHR30221:SF1">
    <property type="entry name" value="SMALL-CONDUCTANCE MECHANOSENSITIVE CHANNEL"/>
    <property type="match status" value="1"/>
</dbReference>
<dbReference type="Gene3D" id="2.30.30.60">
    <property type="match status" value="1"/>
</dbReference>
<proteinExistence type="inferred from homology"/>
<dbReference type="PANTHER" id="PTHR30221">
    <property type="entry name" value="SMALL-CONDUCTANCE MECHANOSENSITIVE CHANNEL"/>
    <property type="match status" value="1"/>
</dbReference>
<dbReference type="OrthoDB" id="1522493at2"/>
<feature type="domain" description="Mechanosensitive ion channel MscS C-terminal" evidence="9">
    <location>
        <begin position="189"/>
        <end position="270"/>
    </location>
</feature>
<evidence type="ECO:0000256" key="4">
    <source>
        <dbReference type="ARBA" id="ARBA00022692"/>
    </source>
</evidence>
<keyword evidence="4 7" id="KW-0812">Transmembrane</keyword>
<dbReference type="SUPFAM" id="SSF82861">
    <property type="entry name" value="Mechanosensitive channel protein MscS (YggB), transmembrane region"/>
    <property type="match status" value="1"/>
</dbReference>
<protein>
    <submittedName>
        <fullName evidence="10">Mechanosensitive ion channel</fullName>
    </submittedName>
</protein>
<evidence type="ECO:0000256" key="6">
    <source>
        <dbReference type="ARBA" id="ARBA00023136"/>
    </source>
</evidence>
<dbReference type="RefSeq" id="WP_090078884.1">
    <property type="nucleotide sequence ID" value="NZ_FOQT01000001.1"/>
</dbReference>
<dbReference type="InterPro" id="IPR045275">
    <property type="entry name" value="MscS_archaea/bacteria_type"/>
</dbReference>
<dbReference type="Gene3D" id="1.10.287.1260">
    <property type="match status" value="1"/>
</dbReference>
<feature type="transmembrane region" description="Helical" evidence="7">
    <location>
        <begin position="20"/>
        <end position="43"/>
    </location>
</feature>
<dbReference type="Pfam" id="PF00924">
    <property type="entry name" value="MS_channel_2nd"/>
    <property type="match status" value="1"/>
</dbReference>
<evidence type="ECO:0000256" key="2">
    <source>
        <dbReference type="ARBA" id="ARBA00008017"/>
    </source>
</evidence>
<dbReference type="InterPro" id="IPR049278">
    <property type="entry name" value="MS_channel_C"/>
</dbReference>
<comment type="similarity">
    <text evidence="2">Belongs to the MscS (TC 1.A.23) family.</text>
</comment>
<feature type="transmembrane region" description="Helical" evidence="7">
    <location>
        <begin position="93"/>
        <end position="112"/>
    </location>
</feature>
<dbReference type="GO" id="GO:0008381">
    <property type="term" value="F:mechanosensitive monoatomic ion channel activity"/>
    <property type="evidence" value="ECO:0007669"/>
    <property type="project" value="InterPro"/>
</dbReference>
<evidence type="ECO:0000256" key="3">
    <source>
        <dbReference type="ARBA" id="ARBA00022475"/>
    </source>
</evidence>
<dbReference type="Pfam" id="PF21082">
    <property type="entry name" value="MS_channel_3rd"/>
    <property type="match status" value="1"/>
</dbReference>
<dbReference type="Proteomes" id="UP000198931">
    <property type="component" value="Unassembled WGS sequence"/>
</dbReference>
<dbReference type="AlphaFoldDB" id="A0A1I3E382"/>
<evidence type="ECO:0000256" key="1">
    <source>
        <dbReference type="ARBA" id="ARBA00004651"/>
    </source>
</evidence>
<keyword evidence="11" id="KW-1185">Reference proteome</keyword>
<dbReference type="InterPro" id="IPR023408">
    <property type="entry name" value="MscS_beta-dom_sf"/>
</dbReference>
<dbReference type="Gene3D" id="3.30.70.100">
    <property type="match status" value="1"/>
</dbReference>
<keyword evidence="3" id="KW-1003">Cell membrane</keyword>
<evidence type="ECO:0000313" key="10">
    <source>
        <dbReference type="EMBL" id="SFH93492.1"/>
    </source>
</evidence>
<keyword evidence="6 7" id="KW-0472">Membrane</keyword>
<evidence type="ECO:0000313" key="11">
    <source>
        <dbReference type="Proteomes" id="UP000198931"/>
    </source>
</evidence>